<evidence type="ECO:0000313" key="2">
    <source>
        <dbReference type="Proteomes" id="UP000005741"/>
    </source>
</evidence>
<proteinExistence type="predicted"/>
<dbReference type="Pfam" id="PF04199">
    <property type="entry name" value="Cyclase"/>
    <property type="match status" value="1"/>
</dbReference>
<dbReference type="Gene3D" id="3.50.30.50">
    <property type="entry name" value="Putative cyclase"/>
    <property type="match status" value="1"/>
</dbReference>
<name>H1YZL1_9EURY</name>
<dbReference type="RefSeq" id="WP_004078362.1">
    <property type="nucleotide sequence ID" value="NZ_CM001436.1"/>
</dbReference>
<sequence>MLIRLSYALNRHTPLYPGTDAMKLEPAKSIEKGDSSNTTLITFNGHSGTHLDAPNHFCEKKMTVSELLKPENIIEGAVCIDIRKNGDSPVIPEDIRPFRDEIRDTEALFIRTGSGDIRDADPDTYATVHPWIHPDVPDYLREICPELRFFGLDAISVAVPSFRQEGRETHRNFLCKSPEIMLIEDVNLSSPDLTGQSWRLRFYPVVFDRTDGVPVLAFAELYG</sequence>
<dbReference type="PANTHER" id="PTHR31118:SF32">
    <property type="entry name" value="KYNURENINE FORMAMIDASE"/>
    <property type="match status" value="1"/>
</dbReference>
<dbReference type="AlphaFoldDB" id="H1YZL1"/>
<evidence type="ECO:0000313" key="1">
    <source>
        <dbReference type="EMBL" id="EHQ36120.1"/>
    </source>
</evidence>
<accession>H1YZL1</accession>
<protein>
    <submittedName>
        <fullName evidence="1">Cyclase family protein</fullName>
    </submittedName>
</protein>
<dbReference type="EMBL" id="CM001436">
    <property type="protein sequence ID" value="EHQ36120.1"/>
    <property type="molecule type" value="Genomic_DNA"/>
</dbReference>
<dbReference type="InterPro" id="IPR007325">
    <property type="entry name" value="KFase/CYL"/>
</dbReference>
<dbReference type="Proteomes" id="UP000005741">
    <property type="component" value="Chromosome"/>
</dbReference>
<dbReference type="OrthoDB" id="9014at2157"/>
<dbReference type="GO" id="GO:0019441">
    <property type="term" value="P:L-tryptophan catabolic process to kynurenine"/>
    <property type="evidence" value="ECO:0007669"/>
    <property type="project" value="InterPro"/>
</dbReference>
<dbReference type="STRING" id="937775.Metlim_2035"/>
<keyword evidence="2" id="KW-1185">Reference proteome</keyword>
<reference evidence="1 2" key="1">
    <citation type="submission" date="2011-10" db="EMBL/GenBank/DDBJ databases">
        <title>The Improved High-Quality Draft genome of Methanoplanus limicola DSM 2279.</title>
        <authorList>
            <consortium name="US DOE Joint Genome Institute (JGI-PGF)"/>
            <person name="Lucas S."/>
            <person name="Copeland A."/>
            <person name="Lapidus A."/>
            <person name="Glavina del Rio T."/>
            <person name="Dalin E."/>
            <person name="Tice H."/>
            <person name="Bruce D."/>
            <person name="Goodwin L."/>
            <person name="Pitluck S."/>
            <person name="Peters L."/>
            <person name="Mikhailova N."/>
            <person name="Lu M."/>
            <person name="Kyrpides N."/>
            <person name="Mavromatis K."/>
            <person name="Ivanova N."/>
            <person name="Markowitz V."/>
            <person name="Cheng J.-F."/>
            <person name="Hugenholtz P."/>
            <person name="Woyke T."/>
            <person name="Wu D."/>
            <person name="Wirth R."/>
            <person name="Brambilla E.-M."/>
            <person name="Klenk H.-P."/>
            <person name="Eisen J.A."/>
        </authorList>
    </citation>
    <scope>NUCLEOTIDE SEQUENCE [LARGE SCALE GENOMIC DNA]</scope>
    <source>
        <strain evidence="1 2">DSM 2279</strain>
    </source>
</reference>
<dbReference type="InterPro" id="IPR037175">
    <property type="entry name" value="KFase_sf"/>
</dbReference>
<gene>
    <name evidence="1" type="ORF">Metlim_2035</name>
</gene>
<organism evidence="1 2">
    <name type="scientific">Methanoplanus limicola DSM 2279</name>
    <dbReference type="NCBI Taxonomy" id="937775"/>
    <lineage>
        <taxon>Archaea</taxon>
        <taxon>Methanobacteriati</taxon>
        <taxon>Methanobacteriota</taxon>
        <taxon>Stenosarchaea group</taxon>
        <taxon>Methanomicrobia</taxon>
        <taxon>Methanomicrobiales</taxon>
        <taxon>Methanomicrobiaceae</taxon>
        <taxon>Methanoplanus</taxon>
    </lineage>
</organism>
<dbReference type="SUPFAM" id="SSF102198">
    <property type="entry name" value="Putative cyclase"/>
    <property type="match status" value="1"/>
</dbReference>
<dbReference type="PANTHER" id="PTHR31118">
    <property type="entry name" value="CYCLASE-LIKE PROTEIN 2"/>
    <property type="match status" value="1"/>
</dbReference>
<dbReference type="HOGENOM" id="CLU_030671_3_1_2"/>
<dbReference type="InParanoid" id="H1YZL1"/>
<dbReference type="GO" id="GO:0004061">
    <property type="term" value="F:arylformamidase activity"/>
    <property type="evidence" value="ECO:0007669"/>
    <property type="project" value="InterPro"/>
</dbReference>